<feature type="compositionally biased region" description="Basic residues" evidence="7">
    <location>
        <begin position="1"/>
        <end position="11"/>
    </location>
</feature>
<dbReference type="GO" id="GO:0005886">
    <property type="term" value="C:plasma membrane"/>
    <property type="evidence" value="ECO:0007669"/>
    <property type="project" value="UniProtKB-SubCell"/>
</dbReference>
<feature type="transmembrane region" description="Helical" evidence="8">
    <location>
        <begin position="105"/>
        <end position="126"/>
    </location>
</feature>
<gene>
    <name evidence="9" type="ORF">C7B43_20270</name>
</gene>
<dbReference type="GO" id="GO:0015078">
    <property type="term" value="F:proton transmembrane transporter activity"/>
    <property type="evidence" value="ECO:0007669"/>
    <property type="project" value="TreeGrafter"/>
</dbReference>
<feature type="transmembrane region" description="Helical" evidence="8">
    <location>
        <begin position="46"/>
        <end position="64"/>
    </location>
</feature>
<comment type="caution">
    <text evidence="9">The sequence shown here is derived from an EMBL/GenBank/DDBJ whole genome shotgun (WGS) entry which is preliminary data.</text>
</comment>
<keyword evidence="3" id="KW-1003">Cell membrane</keyword>
<dbReference type="Proteomes" id="UP000242699">
    <property type="component" value="Unassembled WGS sequence"/>
</dbReference>
<dbReference type="PANTHER" id="PTHR36835:SF1">
    <property type="entry name" value="CYTOCHROME BO(3) UBIQUINOL OXIDASE SUBUNIT 4"/>
    <property type="match status" value="1"/>
</dbReference>
<comment type="subcellular location">
    <subcellularLocation>
        <location evidence="1">Cell membrane</location>
        <topology evidence="1">Multi-pass membrane protein</topology>
    </subcellularLocation>
</comment>
<evidence type="ECO:0000313" key="10">
    <source>
        <dbReference type="Proteomes" id="UP000242699"/>
    </source>
</evidence>
<dbReference type="GO" id="GO:0015990">
    <property type="term" value="P:electron transport coupled proton transport"/>
    <property type="evidence" value="ECO:0007669"/>
    <property type="project" value="TreeGrafter"/>
</dbReference>
<evidence type="ECO:0000256" key="1">
    <source>
        <dbReference type="ARBA" id="ARBA00004651"/>
    </source>
</evidence>
<dbReference type="Pfam" id="PF03626">
    <property type="entry name" value="COX4_pro"/>
    <property type="match status" value="1"/>
</dbReference>
<evidence type="ECO:0000256" key="4">
    <source>
        <dbReference type="ARBA" id="ARBA00022692"/>
    </source>
</evidence>
<comment type="similarity">
    <text evidence="2">Belongs to the cytochrome c oxidase bacterial subunit 4 family.</text>
</comment>
<evidence type="ECO:0000256" key="7">
    <source>
        <dbReference type="SAM" id="MobiDB-lite"/>
    </source>
</evidence>
<dbReference type="GO" id="GO:0009319">
    <property type="term" value="C:cytochrome o ubiquinol oxidase complex"/>
    <property type="evidence" value="ECO:0007669"/>
    <property type="project" value="TreeGrafter"/>
</dbReference>
<accession>A0A2T2WLR6</accession>
<dbReference type="InterPro" id="IPR005171">
    <property type="entry name" value="Cyt_c_oxidase_su4_prok"/>
</dbReference>
<dbReference type="GO" id="GO:0019646">
    <property type="term" value="P:aerobic electron transport chain"/>
    <property type="evidence" value="ECO:0007669"/>
    <property type="project" value="TreeGrafter"/>
</dbReference>
<protein>
    <submittedName>
        <fullName evidence="9">Cytochrome C oxidase subunit IV</fullName>
    </submittedName>
</protein>
<keyword evidence="4 8" id="KW-0812">Transmembrane</keyword>
<dbReference type="GO" id="GO:0009486">
    <property type="term" value="F:cytochrome bo3 ubiquinol oxidase activity"/>
    <property type="evidence" value="ECO:0007669"/>
    <property type="project" value="TreeGrafter"/>
</dbReference>
<dbReference type="PANTHER" id="PTHR36835">
    <property type="entry name" value="CYTOCHROME BO(3) UBIQUINOL OXIDASE SUBUNIT 4"/>
    <property type="match status" value="1"/>
</dbReference>
<feature type="region of interest" description="Disordered" evidence="7">
    <location>
        <begin position="1"/>
        <end position="22"/>
    </location>
</feature>
<keyword evidence="6 8" id="KW-0472">Membrane</keyword>
<dbReference type="AlphaFoldDB" id="A0A2T2WLR6"/>
<dbReference type="InterPro" id="IPR050968">
    <property type="entry name" value="Cytochrome_c_oxidase_bac_sub4"/>
</dbReference>
<reference evidence="9 10" key="1">
    <citation type="journal article" date="2014" name="BMC Genomics">
        <title>Comparison of environmental and isolate Sulfobacillus genomes reveals diverse carbon, sulfur, nitrogen, and hydrogen metabolisms.</title>
        <authorList>
            <person name="Justice N.B."/>
            <person name="Norman A."/>
            <person name="Brown C.T."/>
            <person name="Singh A."/>
            <person name="Thomas B.C."/>
            <person name="Banfield J.F."/>
        </authorList>
    </citation>
    <scope>NUCLEOTIDE SEQUENCE [LARGE SCALE GENOMIC DNA]</scope>
    <source>
        <strain evidence="9">AMDSBA1</strain>
    </source>
</reference>
<keyword evidence="5 8" id="KW-1133">Transmembrane helix</keyword>
<proteinExistence type="inferred from homology"/>
<organism evidence="9 10">
    <name type="scientific">Sulfobacillus benefaciens</name>
    <dbReference type="NCBI Taxonomy" id="453960"/>
    <lineage>
        <taxon>Bacteria</taxon>
        <taxon>Bacillati</taxon>
        <taxon>Bacillota</taxon>
        <taxon>Clostridia</taxon>
        <taxon>Eubacteriales</taxon>
        <taxon>Clostridiales Family XVII. Incertae Sedis</taxon>
        <taxon>Sulfobacillus</taxon>
    </lineage>
</organism>
<evidence type="ECO:0000256" key="2">
    <source>
        <dbReference type="ARBA" id="ARBA00008079"/>
    </source>
</evidence>
<evidence type="ECO:0000313" key="9">
    <source>
        <dbReference type="EMBL" id="PSR23185.1"/>
    </source>
</evidence>
<sequence length="133" mass="14473">MAISRHGKHTRVIGISPNGPTGHGDEVESAYLAPRFEEEDFPWKQILGYIASLVLTALAFGAVVKHILPPAFLIGFILFLAVLQASLQLGVFMHLREGRGSTWQIVTLTLAILMGIGLVICSIWIMTFKSGVS</sequence>
<name>A0A2T2WLR6_9FIRM</name>
<feature type="transmembrane region" description="Helical" evidence="8">
    <location>
        <begin position="70"/>
        <end position="93"/>
    </location>
</feature>
<evidence type="ECO:0000256" key="6">
    <source>
        <dbReference type="ARBA" id="ARBA00023136"/>
    </source>
</evidence>
<evidence type="ECO:0000256" key="5">
    <source>
        <dbReference type="ARBA" id="ARBA00022989"/>
    </source>
</evidence>
<evidence type="ECO:0000256" key="3">
    <source>
        <dbReference type="ARBA" id="ARBA00022475"/>
    </source>
</evidence>
<dbReference type="EMBL" id="PXYT01000097">
    <property type="protein sequence ID" value="PSR23185.1"/>
    <property type="molecule type" value="Genomic_DNA"/>
</dbReference>
<evidence type="ECO:0000256" key="8">
    <source>
        <dbReference type="SAM" id="Phobius"/>
    </source>
</evidence>